<dbReference type="EMBL" id="BBWV01000003">
    <property type="protein sequence ID" value="GAO44199.1"/>
    <property type="molecule type" value="Genomic_DNA"/>
</dbReference>
<proteinExistence type="predicted"/>
<evidence type="ECO:0000313" key="2">
    <source>
        <dbReference type="EMBL" id="GAO44199.1"/>
    </source>
</evidence>
<sequence>MLKNLRGLFGPKLPAIRTYDDFWVWFAKNEQPFRESVTTGTAIEKVFFRKLAPALDQLNEGFHFLTGMSDENTVELIITADGEIGNFVFVEELVAAAPAIAGWKFTAHKPATEAFNLEMSGYTFSTDNMHFVAQQHEQYPDKIDITIIHEDYNESNVTEITRGVYIFLDNYLGELEFAMSIDWLEVAGPSASGEKIPLEKLKDYLTWREKEFMEKYDSVRRDTDNDNYTLMQGQLDNGKLLIAAINRDLLDWDAKASHPWALTVMISYFSTARNGMPGDDTLAELNDIEESISALLKDADGYLNIGRQTARNVREIYFACKEFRKPAKVITGKQKELAGRYKMTFSIRKDKYWEFVEHYHLK</sequence>
<gene>
    <name evidence="2" type="ORF">FPE01S_03_02370</name>
</gene>
<comment type="caution">
    <text evidence="2">The sequence shown here is derived from an EMBL/GenBank/DDBJ whole genome shotgun (WGS) entry which is preliminary data.</text>
</comment>
<reference evidence="2 3" key="1">
    <citation type="submission" date="2015-04" db="EMBL/GenBank/DDBJ databases">
        <title>Whole genome shotgun sequence of Flavihumibacter petaseus NBRC 106054.</title>
        <authorList>
            <person name="Miyazawa S."/>
            <person name="Hosoyama A."/>
            <person name="Hashimoto M."/>
            <person name="Noguchi M."/>
            <person name="Tsuchikane K."/>
            <person name="Ohji S."/>
            <person name="Yamazoe A."/>
            <person name="Ichikawa N."/>
            <person name="Kimura A."/>
            <person name="Fujita N."/>
        </authorList>
    </citation>
    <scope>NUCLEOTIDE SEQUENCE [LARGE SCALE GENOMIC DNA]</scope>
    <source>
        <strain evidence="2 3">NBRC 106054</strain>
    </source>
</reference>
<evidence type="ECO:0000313" key="3">
    <source>
        <dbReference type="Proteomes" id="UP000033121"/>
    </source>
</evidence>
<protein>
    <recommendedName>
        <fullName evidence="1">DUF695 domain-containing protein</fullName>
    </recommendedName>
</protein>
<dbReference type="AlphaFoldDB" id="A0A0E9N2Z4"/>
<accession>A0A0E9N2Z4</accession>
<dbReference type="RefSeq" id="WP_046370160.1">
    <property type="nucleotide sequence ID" value="NZ_BBWV01000003.1"/>
</dbReference>
<dbReference type="Proteomes" id="UP000033121">
    <property type="component" value="Unassembled WGS sequence"/>
</dbReference>
<evidence type="ECO:0000259" key="1">
    <source>
        <dbReference type="Pfam" id="PF05117"/>
    </source>
</evidence>
<keyword evidence="3" id="KW-1185">Reference proteome</keyword>
<feature type="domain" description="DUF695" evidence="1">
    <location>
        <begin position="237"/>
        <end position="355"/>
    </location>
</feature>
<organism evidence="2 3">
    <name type="scientific">Flavihumibacter petaseus NBRC 106054</name>
    <dbReference type="NCBI Taxonomy" id="1220578"/>
    <lineage>
        <taxon>Bacteria</taxon>
        <taxon>Pseudomonadati</taxon>
        <taxon>Bacteroidota</taxon>
        <taxon>Chitinophagia</taxon>
        <taxon>Chitinophagales</taxon>
        <taxon>Chitinophagaceae</taxon>
        <taxon>Flavihumibacter</taxon>
    </lineage>
</organism>
<dbReference type="InterPro" id="IPR016097">
    <property type="entry name" value="DUF695"/>
</dbReference>
<dbReference type="STRING" id="1220578.FPE01S_03_02370"/>
<dbReference type="Pfam" id="PF05117">
    <property type="entry name" value="DUF695"/>
    <property type="match status" value="1"/>
</dbReference>
<name>A0A0E9N2Z4_9BACT</name>
<dbReference type="OrthoDB" id="9151249at2"/>